<keyword evidence="3" id="KW-1185">Reference proteome</keyword>
<feature type="transmembrane region" description="Helical" evidence="1">
    <location>
        <begin position="30"/>
        <end position="47"/>
    </location>
</feature>
<evidence type="ECO:0000256" key="1">
    <source>
        <dbReference type="SAM" id="Phobius"/>
    </source>
</evidence>
<dbReference type="Proteomes" id="UP000215455">
    <property type="component" value="Unassembled WGS sequence"/>
</dbReference>
<accession>A0ABX4E0G0</accession>
<organism evidence="2 3">
    <name type="scientific">Pseudomonas umsongensis</name>
    <dbReference type="NCBI Taxonomy" id="198618"/>
    <lineage>
        <taxon>Bacteria</taxon>
        <taxon>Pseudomonadati</taxon>
        <taxon>Pseudomonadota</taxon>
        <taxon>Gammaproteobacteria</taxon>
        <taxon>Pseudomonadales</taxon>
        <taxon>Pseudomonadaceae</taxon>
        <taxon>Pseudomonas</taxon>
    </lineage>
</organism>
<dbReference type="EMBL" id="NIWU01000001">
    <property type="protein sequence ID" value="OXR35149.1"/>
    <property type="molecule type" value="Genomic_DNA"/>
</dbReference>
<comment type="caution">
    <text evidence="2">The sequence shown here is derived from an EMBL/GenBank/DDBJ whole genome shotgun (WGS) entry which is preliminary data.</text>
</comment>
<evidence type="ECO:0008006" key="4">
    <source>
        <dbReference type="Google" id="ProtNLM"/>
    </source>
</evidence>
<proteinExistence type="predicted"/>
<gene>
    <name evidence="2" type="ORF">PSUM_04455</name>
</gene>
<feature type="transmembrane region" description="Helical" evidence="1">
    <location>
        <begin position="6"/>
        <end position="23"/>
    </location>
</feature>
<evidence type="ECO:0000313" key="3">
    <source>
        <dbReference type="Proteomes" id="UP000215455"/>
    </source>
</evidence>
<feature type="transmembrane region" description="Helical" evidence="1">
    <location>
        <begin position="53"/>
        <end position="71"/>
    </location>
</feature>
<protein>
    <recommendedName>
        <fullName evidence="4">Amino acid transporter</fullName>
    </recommendedName>
</protein>
<reference evidence="2 3" key="1">
    <citation type="submission" date="2017-06" db="EMBL/GenBank/DDBJ databases">
        <authorList>
            <person name="Furmanczyk E.M."/>
        </authorList>
    </citation>
    <scope>NUCLEOTIDE SEQUENCE [LARGE SCALE GENOMIC DNA]</scope>
    <source>
        <strain evidence="2 3">DSM 16611</strain>
    </source>
</reference>
<evidence type="ECO:0000313" key="2">
    <source>
        <dbReference type="EMBL" id="OXR35149.1"/>
    </source>
</evidence>
<sequence length="89" mass="10163">MEYIDLVQWPAMVVTVISAWFVGSQRPRRRMIAFWGFIASNALWVVWGLHSHAYALIVLECVLLGMNARGFRKNLKDSRVSRDPDATGL</sequence>
<keyword evidence="1" id="KW-0472">Membrane</keyword>
<keyword evidence="1" id="KW-0812">Transmembrane</keyword>
<keyword evidence="1" id="KW-1133">Transmembrane helix</keyword>
<name>A0ABX4E0G0_9PSED</name>